<keyword evidence="1" id="KW-0732">Signal</keyword>
<dbReference type="CDD" id="cd00229">
    <property type="entry name" value="SGNH_hydrolase"/>
    <property type="match status" value="1"/>
</dbReference>
<reference evidence="3" key="1">
    <citation type="submission" date="2022-10" db="EMBL/GenBank/DDBJ databases">
        <title>Roseovarius pelagicus sp. nov., isolated from Arctic seawater.</title>
        <authorList>
            <person name="Hong Y.W."/>
            <person name="Hwang C.Y."/>
        </authorList>
    </citation>
    <scope>NUCLEOTIDE SEQUENCE</scope>
    <source>
        <strain evidence="3">HL-MP18</strain>
    </source>
</reference>
<dbReference type="Proteomes" id="UP001064087">
    <property type="component" value="Chromosome"/>
</dbReference>
<accession>A0ABY6D9Z8</accession>
<feature type="signal peptide" evidence="1">
    <location>
        <begin position="1"/>
        <end position="23"/>
    </location>
</feature>
<sequence length="230" mass="25259">MRRYLLALVTAVSVMFPNTFTQAAEPLRILAMGDSMMASHRLSRRAVSHSIARALGAKVTDQSVMGARIIYRLPITGAMGLNIGRQYRKGDWDWIVLNGGGNDLWLGCGCSRCHRRMDQLVTKKGNGGEIAKLIVKLRKTGAKVAYVGYLRSPGAGSPIEHCRDDGDELERRLKRLAGLVDGFYYVSVADLVPHGDMSFHALDMIHPSLKGSRVIGQRVAATIKAVEARR</sequence>
<evidence type="ECO:0000256" key="1">
    <source>
        <dbReference type="SAM" id="SignalP"/>
    </source>
</evidence>
<feature type="chain" id="PRO_5047390747" evidence="1">
    <location>
        <begin position="24"/>
        <end position="230"/>
    </location>
</feature>
<gene>
    <name evidence="3" type="ORF">N7U68_12880</name>
</gene>
<evidence type="ECO:0000313" key="4">
    <source>
        <dbReference type="Proteomes" id="UP001064087"/>
    </source>
</evidence>
<dbReference type="Pfam" id="PF13472">
    <property type="entry name" value="Lipase_GDSL_2"/>
    <property type="match status" value="1"/>
</dbReference>
<dbReference type="GO" id="GO:0016787">
    <property type="term" value="F:hydrolase activity"/>
    <property type="evidence" value="ECO:0007669"/>
    <property type="project" value="UniProtKB-KW"/>
</dbReference>
<feature type="domain" description="SGNH hydrolase-type esterase" evidence="2">
    <location>
        <begin position="31"/>
        <end position="213"/>
    </location>
</feature>
<dbReference type="EMBL" id="CP106738">
    <property type="protein sequence ID" value="UXX82008.1"/>
    <property type="molecule type" value="Genomic_DNA"/>
</dbReference>
<name>A0ABY6D9Z8_9RHOB</name>
<protein>
    <submittedName>
        <fullName evidence="3">SGNH/GDSL hydrolase family protein</fullName>
    </submittedName>
</protein>
<keyword evidence="4" id="KW-1185">Reference proteome</keyword>
<proteinExistence type="predicted"/>
<evidence type="ECO:0000313" key="3">
    <source>
        <dbReference type="EMBL" id="UXX82008.1"/>
    </source>
</evidence>
<dbReference type="Gene3D" id="3.40.50.1110">
    <property type="entry name" value="SGNH hydrolase"/>
    <property type="match status" value="1"/>
</dbReference>
<dbReference type="InterPro" id="IPR036514">
    <property type="entry name" value="SGNH_hydro_sf"/>
</dbReference>
<keyword evidence="3" id="KW-0378">Hydrolase</keyword>
<dbReference type="InterPro" id="IPR013830">
    <property type="entry name" value="SGNH_hydro"/>
</dbReference>
<evidence type="ECO:0000259" key="2">
    <source>
        <dbReference type="Pfam" id="PF13472"/>
    </source>
</evidence>
<dbReference type="SUPFAM" id="SSF52266">
    <property type="entry name" value="SGNH hydrolase"/>
    <property type="match status" value="1"/>
</dbReference>
<organism evidence="3 4">
    <name type="scientific">Roseovarius pelagicus</name>
    <dbReference type="NCBI Taxonomy" id="2980108"/>
    <lineage>
        <taxon>Bacteria</taxon>
        <taxon>Pseudomonadati</taxon>
        <taxon>Pseudomonadota</taxon>
        <taxon>Alphaproteobacteria</taxon>
        <taxon>Rhodobacterales</taxon>
        <taxon>Roseobacteraceae</taxon>
        <taxon>Roseovarius</taxon>
    </lineage>
</organism>
<dbReference type="RefSeq" id="WP_165194919.1">
    <property type="nucleotide sequence ID" value="NZ_CP106738.1"/>
</dbReference>